<dbReference type="Proteomes" id="UP000224080">
    <property type="component" value="Unassembled WGS sequence"/>
</dbReference>
<sequence>MTPHVSSPAAIRLYPRNPTGRIMMLNNYEKLIFSLVHPSLGQNTPSRQNSDYCGQDEMELTPAGTTAARFLVGDQRQSPSVMSEPTRHRALRFSEKKAVSGSLGDLSPMHSQGYAGRRMELSNGKALNRSQCIAATALTVPLMGCFVPMRIENFMIRSQPNLSRDEEKSQSKKKAKKHLAAFSTLLNTIVASIETMGGGST</sequence>
<dbReference type="AlphaFoldDB" id="A0A2B7WSA9"/>
<proteinExistence type="predicted"/>
<organism evidence="1 2">
    <name type="scientific">Blastomyces parvus</name>
    <dbReference type="NCBI Taxonomy" id="2060905"/>
    <lineage>
        <taxon>Eukaryota</taxon>
        <taxon>Fungi</taxon>
        <taxon>Dikarya</taxon>
        <taxon>Ascomycota</taxon>
        <taxon>Pezizomycotina</taxon>
        <taxon>Eurotiomycetes</taxon>
        <taxon>Eurotiomycetidae</taxon>
        <taxon>Onygenales</taxon>
        <taxon>Ajellomycetaceae</taxon>
        <taxon>Blastomyces</taxon>
    </lineage>
</organism>
<evidence type="ECO:0000313" key="1">
    <source>
        <dbReference type="EMBL" id="PGH02274.1"/>
    </source>
</evidence>
<keyword evidence="2" id="KW-1185">Reference proteome</keyword>
<dbReference type="EMBL" id="PDNC01000061">
    <property type="protein sequence ID" value="PGH02274.1"/>
    <property type="molecule type" value="Genomic_DNA"/>
</dbReference>
<protein>
    <submittedName>
        <fullName evidence="1">Uncharacterized protein</fullName>
    </submittedName>
</protein>
<gene>
    <name evidence="1" type="ORF">GX51_04714</name>
</gene>
<comment type="caution">
    <text evidence="1">The sequence shown here is derived from an EMBL/GenBank/DDBJ whole genome shotgun (WGS) entry which is preliminary data.</text>
</comment>
<reference evidence="1 2" key="1">
    <citation type="submission" date="2017-10" db="EMBL/GenBank/DDBJ databases">
        <title>Comparative genomics in systemic dimorphic fungi from Ajellomycetaceae.</title>
        <authorList>
            <person name="Munoz J.F."/>
            <person name="Mcewen J.G."/>
            <person name="Clay O.K."/>
            <person name="Cuomo C.A."/>
        </authorList>
    </citation>
    <scope>NUCLEOTIDE SEQUENCE [LARGE SCALE GENOMIC DNA]</scope>
    <source>
        <strain evidence="1 2">UAMH130</strain>
    </source>
</reference>
<name>A0A2B7WSA9_9EURO</name>
<evidence type="ECO:0000313" key="2">
    <source>
        <dbReference type="Proteomes" id="UP000224080"/>
    </source>
</evidence>
<accession>A0A2B7WSA9</accession>